<comment type="similarity">
    <text evidence="2">Belongs to the FliK family.</text>
</comment>
<feature type="compositionally biased region" description="Basic and acidic residues" evidence="4">
    <location>
        <begin position="83"/>
        <end position="100"/>
    </location>
</feature>
<feature type="domain" description="Flagellar hook-length control protein-like C-terminal" evidence="5">
    <location>
        <begin position="493"/>
        <end position="576"/>
    </location>
</feature>
<reference evidence="6 7" key="1">
    <citation type="submission" date="2019-04" db="EMBL/GenBank/DDBJ databases">
        <title>Salinimonas iocasae sp. nov., a halophilic bacterium isolated from the outer tube casing of tubeworms in Okinawa Trough.</title>
        <authorList>
            <person name="Zhang H."/>
            <person name="Wang H."/>
            <person name="Li C."/>
        </authorList>
    </citation>
    <scope>NUCLEOTIDE SEQUENCE [LARGE SCALE GENOMIC DNA]</scope>
    <source>
        <strain evidence="6 7">KX18D6</strain>
    </source>
</reference>
<evidence type="ECO:0000256" key="4">
    <source>
        <dbReference type="SAM" id="MobiDB-lite"/>
    </source>
</evidence>
<feature type="compositionally biased region" description="Low complexity" evidence="4">
    <location>
        <begin position="73"/>
        <end position="82"/>
    </location>
</feature>
<evidence type="ECO:0000313" key="6">
    <source>
        <dbReference type="EMBL" id="QCZ94255.1"/>
    </source>
</evidence>
<evidence type="ECO:0000313" key="7">
    <source>
        <dbReference type="Proteomes" id="UP000304912"/>
    </source>
</evidence>
<dbReference type="PANTHER" id="PTHR37533:SF2">
    <property type="entry name" value="FLAGELLAR HOOK-LENGTH CONTROL PROTEIN"/>
    <property type="match status" value="1"/>
</dbReference>
<dbReference type="PANTHER" id="PTHR37533">
    <property type="entry name" value="FLAGELLAR HOOK-LENGTH CONTROL PROTEIN"/>
    <property type="match status" value="1"/>
</dbReference>
<dbReference type="KEGG" id="salk:FBQ74_12585"/>
<name>A0A5B7YF73_9ALTE</name>
<dbReference type="GO" id="GO:0009424">
    <property type="term" value="C:bacterial-type flagellum hook"/>
    <property type="evidence" value="ECO:0007669"/>
    <property type="project" value="InterPro"/>
</dbReference>
<dbReference type="Proteomes" id="UP000304912">
    <property type="component" value="Chromosome"/>
</dbReference>
<dbReference type="InterPro" id="IPR001635">
    <property type="entry name" value="Flag_hook_Flik"/>
</dbReference>
<feature type="region of interest" description="Disordered" evidence="4">
    <location>
        <begin position="34"/>
        <end position="117"/>
    </location>
</feature>
<dbReference type="OrthoDB" id="1792985at2"/>
<keyword evidence="3" id="KW-1005">Bacterial flagellum biogenesis</keyword>
<evidence type="ECO:0000256" key="2">
    <source>
        <dbReference type="ARBA" id="ARBA00009149"/>
    </source>
</evidence>
<dbReference type="Pfam" id="PF02120">
    <property type="entry name" value="Flg_hook"/>
    <property type="match status" value="1"/>
</dbReference>
<organism evidence="6 7">
    <name type="scientific">Salinimonas iocasae</name>
    <dbReference type="NCBI Taxonomy" id="2572577"/>
    <lineage>
        <taxon>Bacteria</taxon>
        <taxon>Pseudomonadati</taxon>
        <taxon>Pseudomonadota</taxon>
        <taxon>Gammaproteobacteria</taxon>
        <taxon>Alteromonadales</taxon>
        <taxon>Alteromonadaceae</taxon>
        <taxon>Alteromonas/Salinimonas group</taxon>
        <taxon>Salinimonas</taxon>
    </lineage>
</organism>
<dbReference type="EMBL" id="CP039852">
    <property type="protein sequence ID" value="QCZ94255.1"/>
    <property type="molecule type" value="Genomic_DNA"/>
</dbReference>
<protein>
    <recommendedName>
        <fullName evidence="5">Flagellar hook-length control protein-like C-terminal domain-containing protein</fullName>
    </recommendedName>
</protein>
<feature type="compositionally biased region" description="Low complexity" evidence="4">
    <location>
        <begin position="565"/>
        <end position="587"/>
    </location>
</feature>
<dbReference type="GO" id="GO:0044780">
    <property type="term" value="P:bacterial-type flagellum assembly"/>
    <property type="evidence" value="ECO:0007669"/>
    <property type="project" value="InterPro"/>
</dbReference>
<dbReference type="InterPro" id="IPR052563">
    <property type="entry name" value="FliK"/>
</dbReference>
<dbReference type="AlphaFoldDB" id="A0A5B7YF73"/>
<accession>A0A5B7YF73</accession>
<feature type="compositionally biased region" description="Low complexity" evidence="4">
    <location>
        <begin position="45"/>
        <end position="57"/>
    </location>
</feature>
<keyword evidence="7" id="KW-1185">Reference proteome</keyword>
<dbReference type="InterPro" id="IPR038610">
    <property type="entry name" value="FliK-like_C_sf"/>
</dbReference>
<feature type="compositionally biased region" description="Polar residues" evidence="4">
    <location>
        <begin position="34"/>
        <end position="44"/>
    </location>
</feature>
<evidence type="ECO:0000256" key="3">
    <source>
        <dbReference type="ARBA" id="ARBA00022795"/>
    </source>
</evidence>
<sequence>MMQDIATKRQDVAALPINLDGDVALQPESTNGAAFSQAFRQSNQSAAADKASARTDANTAASGKKTEIRQKNSDNSSASASDSRVKAKDSHRAEDKRTSDVEANASMDNEKTAAAKSEDIQGEAIAVADELTDSIAGREEAAQDIDWLAYVDQVRSLSEDALNKGVDTDAAISGAGATENAALQSAGIVDEAAKIAHLLNLQGETTGREQDKIPAIPDLIARLGQEIANQQKSADGEAGSTAGSASATLKELSAAIVSGLQSESSGQQSADNSQSLEALVAKLNASTESDVAQKDADLLLSMIKGQVTKQQGAGSETMKAESVALESGVSPKILSLMENIVSLDDKQTEQLAQNVTSRVADLVPSVSESAKKQITDAIVAGMSEMKKQVQQGHEPGISLKAMVTEALQQADVNVTPALSQNIDQQLSQINTLLNAANTTSFAAQQAAQMATPDIAIAENTQVRAESGSATRQAEGLSQPVNIHQPDGQKQLTEKIRWMVNSRNMMAEIRLDPPEMGSMQVRVNVQGDAASVSFIVQSPQAREALAQAEPRLKDMLAQQGIELGESSVRQQSQEQSQGQSDSQSQSRRGFGGQTAGHTDADEGTHVIDQPLTRQAQGGIDDYA</sequence>
<proteinExistence type="inferred from homology"/>
<comment type="function">
    <text evidence="1">Controls the length of the flagellar hook.</text>
</comment>
<dbReference type="CDD" id="cd17470">
    <property type="entry name" value="T3SS_Flik_C"/>
    <property type="match status" value="1"/>
</dbReference>
<evidence type="ECO:0000256" key="1">
    <source>
        <dbReference type="ARBA" id="ARBA00003944"/>
    </source>
</evidence>
<dbReference type="PRINTS" id="PR01007">
    <property type="entry name" value="FLGHOOKFLIK"/>
</dbReference>
<evidence type="ECO:0000259" key="5">
    <source>
        <dbReference type="Pfam" id="PF02120"/>
    </source>
</evidence>
<dbReference type="Gene3D" id="3.30.750.140">
    <property type="match status" value="1"/>
</dbReference>
<gene>
    <name evidence="6" type="ORF">FBQ74_12585</name>
</gene>
<feature type="compositionally biased region" description="Basic and acidic residues" evidence="4">
    <location>
        <begin position="108"/>
        <end position="117"/>
    </location>
</feature>
<feature type="region of interest" description="Disordered" evidence="4">
    <location>
        <begin position="565"/>
        <end position="622"/>
    </location>
</feature>
<dbReference type="RefSeq" id="WP_139756995.1">
    <property type="nucleotide sequence ID" value="NZ_CP039852.1"/>
</dbReference>
<dbReference type="InterPro" id="IPR021136">
    <property type="entry name" value="Flagellar_hook_control-like_C"/>
</dbReference>